<proteinExistence type="predicted"/>
<dbReference type="SUPFAM" id="SSF53335">
    <property type="entry name" value="S-adenosyl-L-methionine-dependent methyltransferases"/>
    <property type="match status" value="1"/>
</dbReference>
<dbReference type="AlphaFoldDB" id="A0A0F8XVZ0"/>
<dbReference type="Gene3D" id="3.40.50.150">
    <property type="entry name" value="Vaccinia Virus protein VP39"/>
    <property type="match status" value="1"/>
</dbReference>
<accession>A0A0F8XVZ0</accession>
<dbReference type="EMBL" id="LAZR01060568">
    <property type="protein sequence ID" value="KKK65410.1"/>
    <property type="molecule type" value="Genomic_DNA"/>
</dbReference>
<dbReference type="PANTHER" id="PTHR43861">
    <property type="entry name" value="TRANS-ACONITATE 2-METHYLTRANSFERASE-RELATED"/>
    <property type="match status" value="1"/>
</dbReference>
<reference evidence="1" key="1">
    <citation type="journal article" date="2015" name="Nature">
        <title>Complex archaea that bridge the gap between prokaryotes and eukaryotes.</title>
        <authorList>
            <person name="Spang A."/>
            <person name="Saw J.H."/>
            <person name="Jorgensen S.L."/>
            <person name="Zaremba-Niedzwiedzka K."/>
            <person name="Martijn J."/>
            <person name="Lind A.E."/>
            <person name="van Eijk R."/>
            <person name="Schleper C."/>
            <person name="Guy L."/>
            <person name="Ettema T.J."/>
        </authorList>
    </citation>
    <scope>NUCLEOTIDE SEQUENCE</scope>
</reference>
<organism evidence="1">
    <name type="scientific">marine sediment metagenome</name>
    <dbReference type="NCBI Taxonomy" id="412755"/>
    <lineage>
        <taxon>unclassified sequences</taxon>
        <taxon>metagenomes</taxon>
        <taxon>ecological metagenomes</taxon>
    </lineage>
</organism>
<gene>
    <name evidence="1" type="ORF">LCGC14_2974420</name>
</gene>
<sequence>MQPHLSNQASRFHLMLLTLLKYRSTIKNEDINMGDYKGTGNLEVMAEAMNYNRFLLELVLRYAKAGDRILDFGAGIGTFAKSISERGYTVCCVEPDPNQASVIGELGLTVYGDLDQINDDSLDYVYSLNVLEHIKDDRTMLQNIYHKIKPGGRLLIYVPAFQVLYSSMDEKVGHHRRYTRSSLEAVVNDAGFKVLRTRYADSLGFLATILYKITGGTAGDINVRALIAYDRLIFPLSCMVDRLLGLFIGKNVLLVAVK</sequence>
<evidence type="ECO:0000313" key="1">
    <source>
        <dbReference type="EMBL" id="KKK65410.1"/>
    </source>
</evidence>
<comment type="caution">
    <text evidence="1">The sequence shown here is derived from an EMBL/GenBank/DDBJ whole genome shotgun (WGS) entry which is preliminary data.</text>
</comment>
<dbReference type="CDD" id="cd02440">
    <property type="entry name" value="AdoMet_MTases"/>
    <property type="match status" value="1"/>
</dbReference>
<protein>
    <recommendedName>
        <fullName evidence="2">Methyltransferase type 11 domain-containing protein</fullName>
    </recommendedName>
</protein>
<name>A0A0F8XVZ0_9ZZZZ</name>
<dbReference type="Pfam" id="PF13489">
    <property type="entry name" value="Methyltransf_23"/>
    <property type="match status" value="1"/>
</dbReference>
<evidence type="ECO:0008006" key="2">
    <source>
        <dbReference type="Google" id="ProtNLM"/>
    </source>
</evidence>
<dbReference type="InterPro" id="IPR029063">
    <property type="entry name" value="SAM-dependent_MTases_sf"/>
</dbReference>